<reference evidence="3 4" key="1">
    <citation type="submission" date="2022-04" db="EMBL/GenBank/DDBJ databases">
        <title>Human microbiome associated bacterial genomes.</title>
        <authorList>
            <person name="Sandstrom S."/>
            <person name="Salamzade R."/>
            <person name="Kalan L.R."/>
        </authorList>
    </citation>
    <scope>NUCLEOTIDE SEQUENCE [LARGE SCALE GENOMIC DNA]</scope>
    <source>
        <strain evidence="4">p3-SID1799</strain>
    </source>
</reference>
<dbReference type="RefSeq" id="WP_260104225.1">
    <property type="nucleotide sequence ID" value="NZ_JALXSQ010000019.1"/>
</dbReference>
<accession>A0ABT2HX46</accession>
<comment type="similarity">
    <text evidence="1">Belongs to the short-chain dehydrogenases/reductases (SDR) family.</text>
</comment>
<dbReference type="PRINTS" id="PR00081">
    <property type="entry name" value="GDHRDH"/>
</dbReference>
<dbReference type="CDD" id="cd05233">
    <property type="entry name" value="SDR_c"/>
    <property type="match status" value="1"/>
</dbReference>
<dbReference type="PANTHER" id="PTHR42760">
    <property type="entry name" value="SHORT-CHAIN DEHYDROGENASES/REDUCTASES FAMILY MEMBER"/>
    <property type="match status" value="1"/>
</dbReference>
<dbReference type="Proteomes" id="UP001525379">
    <property type="component" value="Unassembled WGS sequence"/>
</dbReference>
<evidence type="ECO:0000256" key="1">
    <source>
        <dbReference type="ARBA" id="ARBA00006484"/>
    </source>
</evidence>
<name>A0ABT2HX46_9MICO</name>
<proteinExistence type="inferred from homology"/>
<dbReference type="PANTHER" id="PTHR42760:SF83">
    <property type="entry name" value="(3R)-3-HYDROXYACYL-COA DEHYDROGENASE"/>
    <property type="match status" value="1"/>
</dbReference>
<dbReference type="Gene3D" id="3.40.50.720">
    <property type="entry name" value="NAD(P)-binding Rossmann-like Domain"/>
    <property type="match status" value="1"/>
</dbReference>
<dbReference type="EC" id="1.1.1.100" evidence="3"/>
<dbReference type="InterPro" id="IPR036291">
    <property type="entry name" value="NAD(P)-bd_dom_sf"/>
</dbReference>
<dbReference type="GO" id="GO:0004316">
    <property type="term" value="F:3-oxoacyl-[acyl-carrier-protein] reductase (NADPH) activity"/>
    <property type="evidence" value="ECO:0007669"/>
    <property type="project" value="UniProtKB-EC"/>
</dbReference>
<evidence type="ECO:0000256" key="2">
    <source>
        <dbReference type="ARBA" id="ARBA00023002"/>
    </source>
</evidence>
<organism evidence="3 4">
    <name type="scientific">Pseudoclavibacter albus</name>
    <dbReference type="NCBI Taxonomy" id="272241"/>
    <lineage>
        <taxon>Bacteria</taxon>
        <taxon>Bacillati</taxon>
        <taxon>Actinomycetota</taxon>
        <taxon>Actinomycetes</taxon>
        <taxon>Micrococcales</taxon>
        <taxon>Microbacteriaceae</taxon>
        <taxon>Pseudoclavibacter</taxon>
    </lineage>
</organism>
<keyword evidence="4" id="KW-1185">Reference proteome</keyword>
<dbReference type="SUPFAM" id="SSF51735">
    <property type="entry name" value="NAD(P)-binding Rossmann-fold domains"/>
    <property type="match status" value="1"/>
</dbReference>
<keyword evidence="2 3" id="KW-0560">Oxidoreductase</keyword>
<comment type="caution">
    <text evidence="3">The sequence shown here is derived from an EMBL/GenBank/DDBJ whole genome shotgun (WGS) entry which is preliminary data.</text>
</comment>
<protein>
    <submittedName>
        <fullName evidence="3">3-oxoacyl-ACP reductase FabG</fullName>
        <ecNumber evidence="3">1.1.1.100</ecNumber>
    </submittedName>
</protein>
<gene>
    <name evidence="3" type="primary">fabG</name>
    <name evidence="3" type="ORF">M3D15_06045</name>
</gene>
<dbReference type="NCBIfam" id="NF004202">
    <property type="entry name" value="PRK05653.2-2"/>
    <property type="match status" value="1"/>
</dbReference>
<sequence>MSALLEGRTAIVTGGTLGIGRGIAEVLRAHGAKVAVTGLTEEECTPMREAGFLTSALDVRDAARTREVFQELIAELGGLSVLASNAGVYPQAEIATMSGEDIDFIFDINVKGTVHAVQAALPALEESGKGRIVLTSSITGNLTGFPKWSHYGATKAAQLGFMRSAAIELAPKKITVNAVLPGNILTPGLKDMGETYLERMARSVPLGFLGEPEDIGEAVAYLASDGARYVTGQSIIVDGGQVLPESPEALEDLR</sequence>
<dbReference type="EMBL" id="JALXSQ010000019">
    <property type="protein sequence ID" value="MCT2042890.1"/>
    <property type="molecule type" value="Genomic_DNA"/>
</dbReference>
<dbReference type="PRINTS" id="PR00080">
    <property type="entry name" value="SDRFAMILY"/>
</dbReference>
<dbReference type="Pfam" id="PF13561">
    <property type="entry name" value="adh_short_C2"/>
    <property type="match status" value="1"/>
</dbReference>
<evidence type="ECO:0000313" key="4">
    <source>
        <dbReference type="Proteomes" id="UP001525379"/>
    </source>
</evidence>
<evidence type="ECO:0000313" key="3">
    <source>
        <dbReference type="EMBL" id="MCT2042890.1"/>
    </source>
</evidence>
<dbReference type="InterPro" id="IPR002347">
    <property type="entry name" value="SDR_fam"/>
</dbReference>